<name>R4KEC2_CLOPA</name>
<dbReference type="Proteomes" id="UP000013523">
    <property type="component" value="Chromosome"/>
</dbReference>
<protein>
    <submittedName>
        <fullName evidence="2">Uncharacterized protein</fullName>
    </submittedName>
</protein>
<dbReference type="RefSeq" id="WP_015616258.1">
    <property type="nucleotide sequence ID" value="NC_021182.1"/>
</dbReference>
<evidence type="ECO:0000256" key="1">
    <source>
        <dbReference type="SAM" id="Coils"/>
    </source>
</evidence>
<evidence type="ECO:0000313" key="2">
    <source>
        <dbReference type="EMBL" id="AGK97970.1"/>
    </source>
</evidence>
<reference evidence="2 3" key="1">
    <citation type="submission" date="2012-01" db="EMBL/GenBank/DDBJ databases">
        <title>Complete sequence of chromosome of Clostridium pasteurianum BC1.</title>
        <authorList>
            <consortium name="US DOE Joint Genome Institute"/>
            <person name="Lucas S."/>
            <person name="Han J."/>
            <person name="Lapidus A."/>
            <person name="Cheng J.-F."/>
            <person name="Goodwin L."/>
            <person name="Pitluck S."/>
            <person name="Peters L."/>
            <person name="Mikhailova N."/>
            <person name="Teshima H."/>
            <person name="Detter J.C."/>
            <person name="Han C."/>
            <person name="Tapia R."/>
            <person name="Land M."/>
            <person name="Hauser L."/>
            <person name="Kyrpides N."/>
            <person name="Ivanova N."/>
            <person name="Pagani I."/>
            <person name="Dunn J."/>
            <person name="Taghavi S."/>
            <person name="Francis A."/>
            <person name="van der Lelie D."/>
            <person name="Woyke T."/>
        </authorList>
    </citation>
    <scope>NUCLEOTIDE SEQUENCE [LARGE SCALE GENOMIC DNA]</scope>
    <source>
        <strain evidence="2 3">BC1</strain>
    </source>
</reference>
<gene>
    <name evidence="2" type="ORF">Clopa_3155</name>
</gene>
<accession>R4KEC2</accession>
<dbReference type="KEGG" id="cpas:Clopa_3155"/>
<feature type="coiled-coil region" evidence="1">
    <location>
        <begin position="55"/>
        <end position="89"/>
    </location>
</feature>
<organism evidence="2 3">
    <name type="scientific">Clostridium pasteurianum BC1</name>
    <dbReference type="NCBI Taxonomy" id="86416"/>
    <lineage>
        <taxon>Bacteria</taxon>
        <taxon>Bacillati</taxon>
        <taxon>Bacillota</taxon>
        <taxon>Clostridia</taxon>
        <taxon>Eubacteriales</taxon>
        <taxon>Clostridiaceae</taxon>
        <taxon>Clostridium</taxon>
    </lineage>
</organism>
<dbReference type="AlphaFoldDB" id="R4KEC2"/>
<sequence>MISNANIFLEENDKYSFKPLDRNSDNIIFKFSDGTWITGTWDAFNKLFHTIDEMLHEEKETYISLQDRLSEVETKADKLQEENDYLRTKLSIRRQA</sequence>
<keyword evidence="3" id="KW-1185">Reference proteome</keyword>
<dbReference type="STRING" id="86416.Clopa_3155"/>
<dbReference type="HOGENOM" id="CLU_2381133_0_0_9"/>
<evidence type="ECO:0000313" key="3">
    <source>
        <dbReference type="Proteomes" id="UP000013523"/>
    </source>
</evidence>
<dbReference type="PATRIC" id="fig|86416.3.peg.3141"/>
<keyword evidence="1" id="KW-0175">Coiled coil</keyword>
<dbReference type="EMBL" id="CP003261">
    <property type="protein sequence ID" value="AGK97970.1"/>
    <property type="molecule type" value="Genomic_DNA"/>
</dbReference>
<proteinExistence type="predicted"/>